<dbReference type="Pfam" id="PF00378">
    <property type="entry name" value="ECH_1"/>
    <property type="match status" value="1"/>
</dbReference>
<dbReference type="PANTHER" id="PTHR42964">
    <property type="entry name" value="ENOYL-COA HYDRATASE"/>
    <property type="match status" value="1"/>
</dbReference>
<evidence type="ECO:0000313" key="3">
    <source>
        <dbReference type="Proteomes" id="UP000696485"/>
    </source>
</evidence>
<dbReference type="AlphaFoldDB" id="A0A9P5VJJ9"/>
<dbReference type="EMBL" id="JAAAUY010000643">
    <property type="protein sequence ID" value="KAF9327646.1"/>
    <property type="molecule type" value="Genomic_DNA"/>
</dbReference>
<dbReference type="PANTHER" id="PTHR42964:SF1">
    <property type="entry name" value="POLYKETIDE BIOSYNTHESIS ENOYL-COA HYDRATASE PKSH-RELATED"/>
    <property type="match status" value="1"/>
</dbReference>
<dbReference type="Gene3D" id="3.90.226.10">
    <property type="entry name" value="2-enoyl-CoA Hydratase, Chain A, domain 1"/>
    <property type="match status" value="1"/>
</dbReference>
<comment type="caution">
    <text evidence="2">The sequence shown here is derived from an EMBL/GenBank/DDBJ whole genome shotgun (WGS) entry which is preliminary data.</text>
</comment>
<keyword evidence="3" id="KW-1185">Reference proteome</keyword>
<proteinExistence type="inferred from homology"/>
<evidence type="ECO:0000256" key="1">
    <source>
        <dbReference type="ARBA" id="ARBA00005254"/>
    </source>
</evidence>
<dbReference type="InterPro" id="IPR014748">
    <property type="entry name" value="Enoyl-CoA_hydra_C"/>
</dbReference>
<gene>
    <name evidence="2" type="primary">ECHA7</name>
    <name evidence="2" type="ORF">BG006_009081</name>
</gene>
<dbReference type="Proteomes" id="UP000696485">
    <property type="component" value="Unassembled WGS sequence"/>
</dbReference>
<dbReference type="InterPro" id="IPR029045">
    <property type="entry name" value="ClpP/crotonase-like_dom_sf"/>
</dbReference>
<name>A0A9P5VJJ9_9FUNG</name>
<comment type="similarity">
    <text evidence="1">Belongs to the enoyl-CoA hydratase/isomerase family.</text>
</comment>
<sequence length="274" mass="29048">MSEKEVLYTQQGAVATITLNRPKRGNALSGPMAAQFAEAIQRASDDATVRVLILTGNGKYFCTGMDLTSQSNNDADSPTASDAVTATQSMFTNLSRCPKPTIARVNGPALGGGVGLVFACNFRIVHPAAYFSMPEVHRGLIPALISEVIVPQLGSFRAKQYMLSGERVSAAEGYRVGFVTAVADPQDEASLDKKVQEYVALLLQSGPGAMRDVKNLVDAVDARGGNKEAVSAYVREAFGKMISSEEAAHGIGAFASREKPNWDEFGLGGVKAKL</sequence>
<dbReference type="SUPFAM" id="SSF52096">
    <property type="entry name" value="ClpP/crotonase"/>
    <property type="match status" value="1"/>
</dbReference>
<reference evidence="2" key="1">
    <citation type="journal article" date="2020" name="Fungal Divers.">
        <title>Resolving the Mortierellaceae phylogeny through synthesis of multi-gene phylogenetics and phylogenomics.</title>
        <authorList>
            <person name="Vandepol N."/>
            <person name="Liber J."/>
            <person name="Desiro A."/>
            <person name="Na H."/>
            <person name="Kennedy M."/>
            <person name="Barry K."/>
            <person name="Grigoriev I.V."/>
            <person name="Miller A.N."/>
            <person name="O'Donnell K."/>
            <person name="Stajich J.E."/>
            <person name="Bonito G."/>
        </authorList>
    </citation>
    <scope>NUCLEOTIDE SEQUENCE</scope>
    <source>
        <strain evidence="2">NVP1</strain>
    </source>
</reference>
<organism evidence="2 3">
    <name type="scientific">Podila minutissima</name>
    <dbReference type="NCBI Taxonomy" id="64525"/>
    <lineage>
        <taxon>Eukaryota</taxon>
        <taxon>Fungi</taxon>
        <taxon>Fungi incertae sedis</taxon>
        <taxon>Mucoromycota</taxon>
        <taxon>Mortierellomycotina</taxon>
        <taxon>Mortierellomycetes</taxon>
        <taxon>Mortierellales</taxon>
        <taxon>Mortierellaceae</taxon>
        <taxon>Podila</taxon>
    </lineage>
</organism>
<dbReference type="CDD" id="cd06558">
    <property type="entry name" value="crotonase-like"/>
    <property type="match status" value="1"/>
</dbReference>
<dbReference type="InterPro" id="IPR051683">
    <property type="entry name" value="Enoyl-CoA_Hydratase/Isomerase"/>
</dbReference>
<dbReference type="Gene3D" id="1.10.12.10">
    <property type="entry name" value="Lyase 2-enoyl-coa Hydratase, Chain A, domain 2"/>
    <property type="match status" value="1"/>
</dbReference>
<accession>A0A9P5VJJ9</accession>
<protein>
    <submittedName>
        <fullName evidence="2">EnoyL-CoA hydratase</fullName>
    </submittedName>
</protein>
<evidence type="ECO:0000313" key="2">
    <source>
        <dbReference type="EMBL" id="KAF9327646.1"/>
    </source>
</evidence>
<dbReference type="InterPro" id="IPR001753">
    <property type="entry name" value="Enoyl-CoA_hydra/iso"/>
</dbReference>